<accession>A0A0A9H9C7</accession>
<evidence type="ECO:0000256" key="1">
    <source>
        <dbReference type="SAM" id="MobiDB-lite"/>
    </source>
</evidence>
<protein>
    <submittedName>
        <fullName evidence="2">Uncharacterized protein</fullName>
    </submittedName>
</protein>
<organism evidence="2">
    <name type="scientific">Arundo donax</name>
    <name type="common">Giant reed</name>
    <name type="synonym">Donax arundinaceus</name>
    <dbReference type="NCBI Taxonomy" id="35708"/>
    <lineage>
        <taxon>Eukaryota</taxon>
        <taxon>Viridiplantae</taxon>
        <taxon>Streptophyta</taxon>
        <taxon>Embryophyta</taxon>
        <taxon>Tracheophyta</taxon>
        <taxon>Spermatophyta</taxon>
        <taxon>Magnoliopsida</taxon>
        <taxon>Liliopsida</taxon>
        <taxon>Poales</taxon>
        <taxon>Poaceae</taxon>
        <taxon>PACMAD clade</taxon>
        <taxon>Arundinoideae</taxon>
        <taxon>Arundineae</taxon>
        <taxon>Arundo</taxon>
    </lineage>
</organism>
<evidence type="ECO:0000313" key="2">
    <source>
        <dbReference type="EMBL" id="JAE33795.1"/>
    </source>
</evidence>
<name>A0A0A9H9C7_ARUDO</name>
<dbReference type="EMBL" id="GBRH01164101">
    <property type="protein sequence ID" value="JAE33795.1"/>
    <property type="molecule type" value="Transcribed_RNA"/>
</dbReference>
<reference evidence="2" key="2">
    <citation type="journal article" date="2015" name="Data Brief">
        <title>Shoot transcriptome of the giant reed, Arundo donax.</title>
        <authorList>
            <person name="Barrero R.A."/>
            <person name="Guerrero F.D."/>
            <person name="Moolhuijzen P."/>
            <person name="Goolsby J.A."/>
            <person name="Tidwell J."/>
            <person name="Bellgard S.E."/>
            <person name="Bellgard M.I."/>
        </authorList>
    </citation>
    <scope>NUCLEOTIDE SEQUENCE</scope>
    <source>
        <tissue evidence="2">Shoot tissue taken approximately 20 cm above the soil surface</tissue>
    </source>
</reference>
<dbReference type="AlphaFoldDB" id="A0A0A9H9C7"/>
<proteinExistence type="predicted"/>
<feature type="region of interest" description="Disordered" evidence="1">
    <location>
        <begin position="85"/>
        <end position="104"/>
    </location>
</feature>
<sequence>MLLHVCSKPVGPPHSQHIHWPHLQRTRLQPPSFWMGLKHLGQLLVLLRIHLMFSDSPRLLTFHLSHTVQGQGECACAAQLKQKLKPQRHSTSQYRSPAPTRIARPQCGALGHHFTESLSSRYDSSRK</sequence>
<reference evidence="2" key="1">
    <citation type="submission" date="2014-09" db="EMBL/GenBank/DDBJ databases">
        <authorList>
            <person name="Magalhaes I.L.F."/>
            <person name="Oliveira U."/>
            <person name="Santos F.R."/>
            <person name="Vidigal T.H.D.A."/>
            <person name="Brescovit A.D."/>
            <person name="Santos A.J."/>
        </authorList>
    </citation>
    <scope>NUCLEOTIDE SEQUENCE</scope>
    <source>
        <tissue evidence="2">Shoot tissue taken approximately 20 cm above the soil surface</tissue>
    </source>
</reference>